<feature type="coiled-coil region" evidence="1">
    <location>
        <begin position="312"/>
        <end position="346"/>
    </location>
</feature>
<dbReference type="CDD" id="cd07302">
    <property type="entry name" value="CHD"/>
    <property type="match status" value="1"/>
</dbReference>
<dbReference type="PANTHER" id="PTHR43081">
    <property type="entry name" value="ADENYLATE CYCLASE, TERMINAL-DIFFERENTIATION SPECIFIC-RELATED"/>
    <property type="match status" value="1"/>
</dbReference>
<evidence type="ECO:0000313" key="3">
    <source>
        <dbReference type="EMBL" id="PIR45198.1"/>
    </source>
</evidence>
<organism evidence="3 4">
    <name type="scientific">Candidatus Vogelbacteria bacterium CG10_big_fil_rev_8_21_14_0_10_51_16</name>
    <dbReference type="NCBI Taxonomy" id="1975045"/>
    <lineage>
        <taxon>Bacteria</taxon>
        <taxon>Candidatus Vogeliibacteriota</taxon>
    </lineage>
</organism>
<sequence length="538" mass="61244">MTSPHTSEELVVSNRNTNLIINHCEKRGVKASALLAHLGYPEAYLRNPDHWVPLPIFHEITKRARKSLDDDPTIFYEAGLAATSEGGLGAIEVIKRMLGALFVDPAFLIRKIPEYNEYFNKTKSIRVLDVKEDSALLKITFRKGIDPVYDFNSGPLVKGVVASVPLVWKLRPARVEEVLLQYDILRLLKEHFSIFAEIRGNDLLIEGKVYGRVMQLVKEKTQKGYHYLGKYKETVEPGAPTGILITKSLKYKEYPLLVPGQLYNAPYFILHVRWEHASYGKRLRNLFSSKFVHADSYLQELEEKTIYFQKYARELEDTIKERNKIILDEKQEVERLKNELSNILSSHLPPDLVHAMTTHKLVPKRNFGIVLFADLVGFSKRVHGTDDFAPLLADLNRYFALANQVVRARDGWVYKYLGDAVMAVFGGYREGEDYETLGKQAVEAAMKIVEMTRAMGWDLRVGIEYGDFIAGEIGPEDGRIWDFLGETVNFACRLGQHANANEILLGSKVVELIGDAVRVEERQLMLKGLGEQKVFKLL</sequence>
<dbReference type="Proteomes" id="UP000228767">
    <property type="component" value="Unassembled WGS sequence"/>
</dbReference>
<comment type="caution">
    <text evidence="3">The sequence shown here is derived from an EMBL/GenBank/DDBJ whole genome shotgun (WGS) entry which is preliminary data.</text>
</comment>
<dbReference type="AlphaFoldDB" id="A0A2H0RFB1"/>
<reference evidence="3 4" key="1">
    <citation type="submission" date="2017-09" db="EMBL/GenBank/DDBJ databases">
        <title>Depth-based differentiation of microbial function through sediment-hosted aquifers and enrichment of novel symbionts in the deep terrestrial subsurface.</title>
        <authorList>
            <person name="Probst A.J."/>
            <person name="Ladd B."/>
            <person name="Jarett J.K."/>
            <person name="Geller-Mcgrath D.E."/>
            <person name="Sieber C.M."/>
            <person name="Emerson J.B."/>
            <person name="Anantharaman K."/>
            <person name="Thomas B.C."/>
            <person name="Malmstrom R."/>
            <person name="Stieglmeier M."/>
            <person name="Klingl A."/>
            <person name="Woyke T."/>
            <person name="Ryan C.M."/>
            <person name="Banfield J.F."/>
        </authorList>
    </citation>
    <scope>NUCLEOTIDE SEQUENCE [LARGE SCALE GENOMIC DNA]</scope>
    <source>
        <strain evidence="3">CG10_big_fil_rev_8_21_14_0_10_51_16</strain>
    </source>
</reference>
<evidence type="ECO:0000313" key="4">
    <source>
        <dbReference type="Proteomes" id="UP000228767"/>
    </source>
</evidence>
<evidence type="ECO:0000259" key="2">
    <source>
        <dbReference type="PROSITE" id="PS50125"/>
    </source>
</evidence>
<dbReference type="PANTHER" id="PTHR43081:SF1">
    <property type="entry name" value="ADENYLATE CYCLASE, TERMINAL-DIFFERENTIATION SPECIFIC"/>
    <property type="match status" value="1"/>
</dbReference>
<dbReference type="GO" id="GO:0009190">
    <property type="term" value="P:cyclic nucleotide biosynthetic process"/>
    <property type="evidence" value="ECO:0007669"/>
    <property type="project" value="InterPro"/>
</dbReference>
<dbReference type="GO" id="GO:0035556">
    <property type="term" value="P:intracellular signal transduction"/>
    <property type="evidence" value="ECO:0007669"/>
    <property type="project" value="InterPro"/>
</dbReference>
<dbReference type="GO" id="GO:0004016">
    <property type="term" value="F:adenylate cyclase activity"/>
    <property type="evidence" value="ECO:0007669"/>
    <property type="project" value="UniProtKB-ARBA"/>
</dbReference>
<keyword evidence="1" id="KW-0175">Coiled coil</keyword>
<dbReference type="Pfam" id="PF00211">
    <property type="entry name" value="Guanylate_cyc"/>
    <property type="match status" value="1"/>
</dbReference>
<feature type="domain" description="Guanylate cyclase" evidence="2">
    <location>
        <begin position="369"/>
        <end position="495"/>
    </location>
</feature>
<evidence type="ECO:0000256" key="1">
    <source>
        <dbReference type="SAM" id="Coils"/>
    </source>
</evidence>
<dbReference type="SMART" id="SM00044">
    <property type="entry name" value="CYCc"/>
    <property type="match status" value="1"/>
</dbReference>
<dbReference type="SUPFAM" id="SSF55073">
    <property type="entry name" value="Nucleotide cyclase"/>
    <property type="match status" value="1"/>
</dbReference>
<protein>
    <recommendedName>
        <fullName evidence="2">Guanylate cyclase domain-containing protein</fullName>
    </recommendedName>
</protein>
<dbReference type="EMBL" id="PCYI01000004">
    <property type="protein sequence ID" value="PIR45198.1"/>
    <property type="molecule type" value="Genomic_DNA"/>
</dbReference>
<dbReference type="PROSITE" id="PS50125">
    <property type="entry name" value="GUANYLATE_CYCLASE_2"/>
    <property type="match status" value="1"/>
</dbReference>
<name>A0A2H0RFB1_9BACT</name>
<dbReference type="InterPro" id="IPR050697">
    <property type="entry name" value="Adenylyl/Guanylyl_Cyclase_3/4"/>
</dbReference>
<accession>A0A2H0RFB1</accession>
<dbReference type="InterPro" id="IPR029787">
    <property type="entry name" value="Nucleotide_cyclase"/>
</dbReference>
<proteinExistence type="predicted"/>
<gene>
    <name evidence="3" type="ORF">COV10_00795</name>
</gene>
<dbReference type="Gene3D" id="3.30.70.1230">
    <property type="entry name" value="Nucleotide cyclase"/>
    <property type="match status" value="1"/>
</dbReference>
<dbReference type="InterPro" id="IPR001054">
    <property type="entry name" value="A/G_cyclase"/>
</dbReference>